<feature type="domain" description="Cytochrome oxidase subunit II copper A binding" evidence="4">
    <location>
        <begin position="60"/>
        <end position="193"/>
    </location>
</feature>
<comment type="caution">
    <text evidence="5">The sequence shown here is derived from an EMBL/GenBank/DDBJ whole genome shotgun (WGS) entry which is preliminary data.</text>
</comment>
<dbReference type="InterPro" id="IPR002429">
    <property type="entry name" value="CcO_II-like_C"/>
</dbReference>
<keyword evidence="2" id="KW-0479">Metal-binding</keyword>
<dbReference type="InterPro" id="IPR009078">
    <property type="entry name" value="Ferritin-like_SF"/>
</dbReference>
<dbReference type="PROSITE" id="PS00078">
    <property type="entry name" value="COX2"/>
    <property type="match status" value="1"/>
</dbReference>
<sequence length="193" mass="22089">MGYIIISLTGQEGKMRRLLSILVVSVTLLHVTYLYAQHDHEHSHDMGKTAMHQESEDLGICPVMRGKASKDYSYVYEGKTYYFCCPSCVEEFKSDPEKYISKIKEVNLEAYQFGFVPDPIIVKKDDIVKFSITSRDVPHGVYIKEYGINVSVKKGEIKKIEFIADKEGEFYILCSVYCGSGHSQMKGRFIVER</sequence>
<proteinExistence type="predicted"/>
<dbReference type="PROSITE" id="PS50857">
    <property type="entry name" value="COX2_CUA"/>
    <property type="match status" value="1"/>
</dbReference>
<dbReference type="Pfam" id="PF13473">
    <property type="entry name" value="Cupredoxin_1"/>
    <property type="match status" value="1"/>
</dbReference>
<dbReference type="GO" id="GO:0016020">
    <property type="term" value="C:membrane"/>
    <property type="evidence" value="ECO:0007669"/>
    <property type="project" value="InterPro"/>
</dbReference>
<accession>A0A2J0LJL2</accession>
<organism evidence="5 6">
    <name type="scientific">Candidatus Taenaricola geysiri</name>
    <dbReference type="NCBI Taxonomy" id="1974752"/>
    <lineage>
        <taxon>Bacteria</taxon>
        <taxon>Pseudomonadati</taxon>
        <taxon>Candidatus Omnitrophota</taxon>
        <taxon>Candidatus Taenaricola</taxon>
    </lineage>
</organism>
<dbReference type="InterPro" id="IPR008972">
    <property type="entry name" value="Cupredoxin"/>
</dbReference>
<dbReference type="InterPro" id="IPR007029">
    <property type="entry name" value="YHS_dom"/>
</dbReference>
<dbReference type="Gene3D" id="2.60.40.420">
    <property type="entry name" value="Cupredoxins - blue copper proteins"/>
    <property type="match status" value="1"/>
</dbReference>
<comment type="subcellular location">
    <subcellularLocation>
        <location evidence="1">Cell envelope</location>
    </subcellularLocation>
</comment>
<dbReference type="GO" id="GO:0004129">
    <property type="term" value="F:cytochrome-c oxidase activity"/>
    <property type="evidence" value="ECO:0007669"/>
    <property type="project" value="InterPro"/>
</dbReference>
<dbReference type="SUPFAM" id="SSF47240">
    <property type="entry name" value="Ferritin-like"/>
    <property type="match status" value="1"/>
</dbReference>
<dbReference type="GO" id="GO:0030313">
    <property type="term" value="C:cell envelope"/>
    <property type="evidence" value="ECO:0007669"/>
    <property type="project" value="UniProtKB-SubCell"/>
</dbReference>
<dbReference type="PANTHER" id="PTHR42838">
    <property type="entry name" value="CYTOCHROME C OXIDASE SUBUNIT II"/>
    <property type="match status" value="1"/>
</dbReference>
<gene>
    <name evidence="5" type="ORF">COW11_00020</name>
</gene>
<dbReference type="EMBL" id="PFGP01000001">
    <property type="protein sequence ID" value="PIW67044.1"/>
    <property type="molecule type" value="Genomic_DNA"/>
</dbReference>
<evidence type="ECO:0000259" key="4">
    <source>
        <dbReference type="PROSITE" id="PS50857"/>
    </source>
</evidence>
<reference evidence="5 6" key="1">
    <citation type="submission" date="2017-09" db="EMBL/GenBank/DDBJ databases">
        <title>Depth-based differentiation of microbial function through sediment-hosted aquifers and enrichment of novel symbionts in the deep terrestrial subsurface.</title>
        <authorList>
            <person name="Probst A.J."/>
            <person name="Ladd B."/>
            <person name="Jarett J.K."/>
            <person name="Geller-Mcgrath D.E."/>
            <person name="Sieber C.M."/>
            <person name="Emerson J.B."/>
            <person name="Anantharaman K."/>
            <person name="Thomas B.C."/>
            <person name="Malmstrom R."/>
            <person name="Stieglmeier M."/>
            <person name="Klingl A."/>
            <person name="Woyke T."/>
            <person name="Ryan C.M."/>
            <person name="Banfield J.F."/>
        </authorList>
    </citation>
    <scope>NUCLEOTIDE SEQUENCE [LARGE SCALE GENOMIC DNA]</scope>
    <source>
        <strain evidence="5">CG12_big_fil_rev_8_21_14_0_65_43_15</strain>
    </source>
</reference>
<dbReference type="Proteomes" id="UP000231267">
    <property type="component" value="Unassembled WGS sequence"/>
</dbReference>
<dbReference type="PANTHER" id="PTHR42838:SF2">
    <property type="entry name" value="NITROUS-OXIDE REDUCTASE"/>
    <property type="match status" value="1"/>
</dbReference>
<evidence type="ECO:0000256" key="3">
    <source>
        <dbReference type="ARBA" id="ARBA00023008"/>
    </source>
</evidence>
<dbReference type="GO" id="GO:0005507">
    <property type="term" value="F:copper ion binding"/>
    <property type="evidence" value="ECO:0007669"/>
    <property type="project" value="InterPro"/>
</dbReference>
<dbReference type="InterPro" id="IPR051403">
    <property type="entry name" value="NosZ/Cyto_c_oxidase_sub2"/>
</dbReference>
<protein>
    <recommendedName>
        <fullName evidence="4">Cytochrome oxidase subunit II copper A binding domain-containing protein</fullName>
    </recommendedName>
</protein>
<dbReference type="AlphaFoldDB" id="A0A2J0LJL2"/>
<evidence type="ECO:0000256" key="2">
    <source>
        <dbReference type="ARBA" id="ARBA00022723"/>
    </source>
</evidence>
<keyword evidence="3" id="KW-0186">Copper</keyword>
<name>A0A2J0LJL2_9BACT</name>
<dbReference type="SUPFAM" id="SSF49503">
    <property type="entry name" value="Cupredoxins"/>
    <property type="match status" value="1"/>
</dbReference>
<dbReference type="Pfam" id="PF04945">
    <property type="entry name" value="YHS"/>
    <property type="match status" value="1"/>
</dbReference>
<evidence type="ECO:0000256" key="1">
    <source>
        <dbReference type="ARBA" id="ARBA00004196"/>
    </source>
</evidence>
<dbReference type="InterPro" id="IPR001505">
    <property type="entry name" value="Copper_CuA"/>
</dbReference>
<evidence type="ECO:0000313" key="5">
    <source>
        <dbReference type="EMBL" id="PIW67044.1"/>
    </source>
</evidence>
<dbReference type="InterPro" id="IPR028096">
    <property type="entry name" value="EfeO_Cupredoxin"/>
</dbReference>
<evidence type="ECO:0000313" key="6">
    <source>
        <dbReference type="Proteomes" id="UP000231267"/>
    </source>
</evidence>